<evidence type="ECO:0000256" key="2">
    <source>
        <dbReference type="ARBA" id="ARBA00023002"/>
    </source>
</evidence>
<accession>A0A8H8U8B6</accession>
<dbReference type="Gene3D" id="3.40.50.720">
    <property type="entry name" value="NAD(P)-binding Rossmann-like Domain"/>
    <property type="match status" value="1"/>
</dbReference>
<dbReference type="PANTHER" id="PTHR24321">
    <property type="entry name" value="DEHYDROGENASES, SHORT CHAIN"/>
    <property type="match status" value="1"/>
</dbReference>
<evidence type="ECO:0000313" key="3">
    <source>
        <dbReference type="EMBL" id="TVY35142.1"/>
    </source>
</evidence>
<keyword evidence="4" id="KW-1185">Reference proteome</keyword>
<name>A0A8H8U8B6_9HELO</name>
<dbReference type="SUPFAM" id="SSF51735">
    <property type="entry name" value="NAD(P)-binding Rossmann-fold domains"/>
    <property type="match status" value="1"/>
</dbReference>
<dbReference type="OrthoDB" id="47007at2759"/>
<dbReference type="AlphaFoldDB" id="A0A8H8U8B6"/>
<dbReference type="EMBL" id="QGMJ01000558">
    <property type="protein sequence ID" value="TVY35142.1"/>
    <property type="molecule type" value="Genomic_DNA"/>
</dbReference>
<dbReference type="GO" id="GO:0016491">
    <property type="term" value="F:oxidoreductase activity"/>
    <property type="evidence" value="ECO:0007669"/>
    <property type="project" value="UniProtKB-KW"/>
</dbReference>
<gene>
    <name evidence="3" type="primary">lxr4_0</name>
    <name evidence="3" type="ORF">LSUB1_G005225</name>
</gene>
<dbReference type="PANTHER" id="PTHR24321:SF8">
    <property type="entry name" value="ESTRADIOL 17-BETA-DEHYDROGENASE 8-RELATED"/>
    <property type="match status" value="1"/>
</dbReference>
<proteinExistence type="inferred from homology"/>
<sequence>MVHTALIGEITVQDFYIVYRINSLAPLLVIPVFLTRVSTADPKQLGTRSWSRQLAERATVNAINPGPVKTEMWGGLTDEFRDYMYPYIRLVPTMAIRDSDDGETKKVGKALGERPAESIEVAGIIAMLCSAESAWCTGQIICVNGGMRMSD</sequence>
<organism evidence="3 4">
    <name type="scientific">Lachnellula subtilissima</name>
    <dbReference type="NCBI Taxonomy" id="602034"/>
    <lineage>
        <taxon>Eukaryota</taxon>
        <taxon>Fungi</taxon>
        <taxon>Dikarya</taxon>
        <taxon>Ascomycota</taxon>
        <taxon>Pezizomycotina</taxon>
        <taxon>Leotiomycetes</taxon>
        <taxon>Helotiales</taxon>
        <taxon>Lachnaceae</taxon>
        <taxon>Lachnellula</taxon>
    </lineage>
</organism>
<dbReference type="Proteomes" id="UP000462212">
    <property type="component" value="Unassembled WGS sequence"/>
</dbReference>
<comment type="caution">
    <text evidence="3">The sequence shown here is derived from an EMBL/GenBank/DDBJ whole genome shotgun (WGS) entry which is preliminary data.</text>
</comment>
<protein>
    <submittedName>
        <fullName evidence="3">L-xylo-3-hexulose reductase</fullName>
    </submittedName>
</protein>
<evidence type="ECO:0000313" key="4">
    <source>
        <dbReference type="Proteomes" id="UP000462212"/>
    </source>
</evidence>
<reference evidence="3 4" key="1">
    <citation type="submission" date="2018-05" db="EMBL/GenBank/DDBJ databases">
        <title>Genome sequencing and assembly of the regulated plant pathogen Lachnellula willkommii and related sister species for the development of diagnostic species identification markers.</title>
        <authorList>
            <person name="Giroux E."/>
            <person name="Bilodeau G."/>
        </authorList>
    </citation>
    <scope>NUCLEOTIDE SEQUENCE [LARGE SCALE GENOMIC DNA]</scope>
    <source>
        <strain evidence="3 4">CBS 197.66</strain>
    </source>
</reference>
<evidence type="ECO:0000256" key="1">
    <source>
        <dbReference type="ARBA" id="ARBA00006484"/>
    </source>
</evidence>
<dbReference type="InterPro" id="IPR036291">
    <property type="entry name" value="NAD(P)-bd_dom_sf"/>
</dbReference>
<comment type="similarity">
    <text evidence="1">Belongs to the short-chain dehydrogenases/reductases (SDR) family.</text>
</comment>
<keyword evidence="2" id="KW-0560">Oxidoreductase</keyword>